<evidence type="ECO:0000313" key="2">
    <source>
        <dbReference type="EMBL" id="SEJ43693.1"/>
    </source>
</evidence>
<protein>
    <recommendedName>
        <fullName evidence="4">DUF1622 domain-containing protein</fullName>
    </recommendedName>
</protein>
<organism evidence="2 3">
    <name type="scientific">Micromonospora phaseoli</name>
    <dbReference type="NCBI Taxonomy" id="1144548"/>
    <lineage>
        <taxon>Bacteria</taxon>
        <taxon>Bacillati</taxon>
        <taxon>Actinomycetota</taxon>
        <taxon>Actinomycetes</taxon>
        <taxon>Micromonosporales</taxon>
        <taxon>Micromonosporaceae</taxon>
        <taxon>Micromonospora</taxon>
    </lineage>
</organism>
<evidence type="ECO:0000256" key="1">
    <source>
        <dbReference type="SAM" id="Phobius"/>
    </source>
</evidence>
<evidence type="ECO:0000313" key="3">
    <source>
        <dbReference type="Proteomes" id="UP000198707"/>
    </source>
</evidence>
<keyword evidence="3" id="KW-1185">Reference proteome</keyword>
<proteinExistence type="predicted"/>
<dbReference type="RefSeq" id="WP_092380039.1">
    <property type="nucleotide sequence ID" value="NZ_BOPI01000005.1"/>
</dbReference>
<keyword evidence="1" id="KW-1133">Transmembrane helix</keyword>
<sequence length="100" mass="10171">MTGLTGTLSAVVTALGVLAAAIALVSTGSRSTALQVLLDMLVAAGLLRLTGEPSLPQLAGVVVIIALRLLLRTALVQDFRRLRPTDAGRPAEQVGRASGA</sequence>
<dbReference type="STRING" id="1144548.SAMN05443287_104373"/>
<gene>
    <name evidence="2" type="ORF">SAMN05443287_104373</name>
</gene>
<dbReference type="AlphaFoldDB" id="A0A1H6YQW9"/>
<keyword evidence="1" id="KW-0472">Membrane</keyword>
<accession>A0A1H6YQW9</accession>
<dbReference type="Proteomes" id="UP000198707">
    <property type="component" value="Unassembled WGS sequence"/>
</dbReference>
<dbReference type="OrthoDB" id="3404208at2"/>
<evidence type="ECO:0008006" key="4">
    <source>
        <dbReference type="Google" id="ProtNLM"/>
    </source>
</evidence>
<dbReference type="EMBL" id="FNYV01000004">
    <property type="protein sequence ID" value="SEJ43693.1"/>
    <property type="molecule type" value="Genomic_DNA"/>
</dbReference>
<feature type="transmembrane region" description="Helical" evidence="1">
    <location>
        <begin position="55"/>
        <end position="71"/>
    </location>
</feature>
<keyword evidence="1" id="KW-0812">Transmembrane</keyword>
<reference evidence="3" key="1">
    <citation type="submission" date="2016-10" db="EMBL/GenBank/DDBJ databases">
        <authorList>
            <person name="Varghese N."/>
            <person name="Submissions S."/>
        </authorList>
    </citation>
    <scope>NUCLEOTIDE SEQUENCE [LARGE SCALE GENOMIC DNA]</scope>
    <source>
        <strain evidence="3">CGMCC 4.7038</strain>
    </source>
</reference>
<name>A0A1H6YQW9_9ACTN</name>
<feature type="transmembrane region" description="Helical" evidence="1">
    <location>
        <begin position="6"/>
        <end position="25"/>
    </location>
</feature>